<dbReference type="InterPro" id="IPR029063">
    <property type="entry name" value="SAM-dependent_MTases_sf"/>
</dbReference>
<keyword evidence="2" id="KW-1185">Reference proteome</keyword>
<reference evidence="1" key="1">
    <citation type="journal article" date="2020" name="Stud. Mycol.">
        <title>101 Dothideomycetes genomes: a test case for predicting lifestyles and emergence of pathogens.</title>
        <authorList>
            <person name="Haridas S."/>
            <person name="Albert R."/>
            <person name="Binder M."/>
            <person name="Bloem J."/>
            <person name="Labutti K."/>
            <person name="Salamov A."/>
            <person name="Andreopoulos B."/>
            <person name="Baker S."/>
            <person name="Barry K."/>
            <person name="Bills G."/>
            <person name="Bluhm B."/>
            <person name="Cannon C."/>
            <person name="Castanera R."/>
            <person name="Culley D."/>
            <person name="Daum C."/>
            <person name="Ezra D."/>
            <person name="Gonzalez J."/>
            <person name="Henrissat B."/>
            <person name="Kuo A."/>
            <person name="Liang C."/>
            <person name="Lipzen A."/>
            <person name="Lutzoni F."/>
            <person name="Magnuson J."/>
            <person name="Mondo S."/>
            <person name="Nolan M."/>
            <person name="Ohm R."/>
            <person name="Pangilinan J."/>
            <person name="Park H.-J."/>
            <person name="Ramirez L."/>
            <person name="Alfaro M."/>
            <person name="Sun H."/>
            <person name="Tritt A."/>
            <person name="Yoshinaga Y."/>
            <person name="Zwiers L.-H."/>
            <person name="Turgeon B."/>
            <person name="Goodwin S."/>
            <person name="Spatafora J."/>
            <person name="Crous P."/>
            <person name="Grigoriev I."/>
        </authorList>
    </citation>
    <scope>NUCLEOTIDE SEQUENCE</scope>
    <source>
        <strain evidence="1">CBS 279.74</strain>
    </source>
</reference>
<protein>
    <submittedName>
        <fullName evidence="1">S-adenosyl-L-methionine-dependent methyltransferase</fullName>
    </submittedName>
</protein>
<dbReference type="SUPFAM" id="SSF53335">
    <property type="entry name" value="S-adenosyl-L-methionine-dependent methyltransferases"/>
    <property type="match status" value="1"/>
</dbReference>
<organism evidence="1 2">
    <name type="scientific">Pleomassaria siparia CBS 279.74</name>
    <dbReference type="NCBI Taxonomy" id="1314801"/>
    <lineage>
        <taxon>Eukaryota</taxon>
        <taxon>Fungi</taxon>
        <taxon>Dikarya</taxon>
        <taxon>Ascomycota</taxon>
        <taxon>Pezizomycotina</taxon>
        <taxon>Dothideomycetes</taxon>
        <taxon>Pleosporomycetidae</taxon>
        <taxon>Pleosporales</taxon>
        <taxon>Pleomassariaceae</taxon>
        <taxon>Pleomassaria</taxon>
    </lineage>
</organism>
<keyword evidence="1" id="KW-0808">Transferase</keyword>
<dbReference type="Gene3D" id="3.40.50.150">
    <property type="entry name" value="Vaccinia Virus protein VP39"/>
    <property type="match status" value="1"/>
</dbReference>
<dbReference type="GO" id="GO:0008168">
    <property type="term" value="F:methyltransferase activity"/>
    <property type="evidence" value="ECO:0007669"/>
    <property type="project" value="UniProtKB-KW"/>
</dbReference>
<evidence type="ECO:0000313" key="1">
    <source>
        <dbReference type="EMBL" id="KAF2709377.1"/>
    </source>
</evidence>
<keyword evidence="1" id="KW-0489">Methyltransferase</keyword>
<proteinExistence type="predicted"/>
<dbReference type="EMBL" id="MU005770">
    <property type="protein sequence ID" value="KAF2709377.1"/>
    <property type="molecule type" value="Genomic_DNA"/>
</dbReference>
<dbReference type="Proteomes" id="UP000799428">
    <property type="component" value="Unassembled WGS sequence"/>
</dbReference>
<dbReference type="CDD" id="cd02440">
    <property type="entry name" value="AdoMet_MTases"/>
    <property type="match status" value="1"/>
</dbReference>
<evidence type="ECO:0000313" key="2">
    <source>
        <dbReference type="Proteomes" id="UP000799428"/>
    </source>
</evidence>
<dbReference type="PANTHER" id="PTHR43591:SF10">
    <property type="entry name" value="ABC TRANSMEMBRANE TYPE-1 DOMAIN-CONTAINING PROTEIN-RELATED"/>
    <property type="match status" value="1"/>
</dbReference>
<dbReference type="PANTHER" id="PTHR43591">
    <property type="entry name" value="METHYLTRANSFERASE"/>
    <property type="match status" value="1"/>
</dbReference>
<gene>
    <name evidence="1" type="ORF">K504DRAFT_467347</name>
</gene>
<name>A0A6G1KAI9_9PLEO</name>
<sequence length="333" mass="37606">MSGPPRSDDDSAIEIDPEVLRDDGSSFADFADELNSFTTSCDPSITQFKFENGRRYHAFKSGSYPLPNDDIELERQSVVHFMVKMVLGDKLYLAPSDGFHHVLDLGTGTGCWAIEMGDTHPHAEFLGNDLSPIQPSWVPPNVRFEVDDIENRWAYGAPFDFIFARALACAIGDWPKLIRQAYDNVKPGGWVEFQDFDLEFYAEDGTYSQTSSAALYIRMLMSSARTAGKEPCPGPKLEAWIKNAGFINVSYQKFKLPVGPWPRDQRQKDVGLFNLVQAVDGLEAFSMQLFTSVLKWEPEEVKVLCSKVRAELRSKTSHRILDYHVVYAQRPET</sequence>
<dbReference type="AlphaFoldDB" id="A0A6G1KAI9"/>
<dbReference type="Pfam" id="PF13489">
    <property type="entry name" value="Methyltransf_23"/>
    <property type="match status" value="1"/>
</dbReference>
<dbReference type="OrthoDB" id="2013972at2759"/>
<dbReference type="GO" id="GO:0032259">
    <property type="term" value="P:methylation"/>
    <property type="evidence" value="ECO:0007669"/>
    <property type="project" value="UniProtKB-KW"/>
</dbReference>
<accession>A0A6G1KAI9</accession>